<dbReference type="InterPro" id="IPR019151">
    <property type="entry name" value="Proteasome_assmbl_chaperone_2"/>
</dbReference>
<dbReference type="AlphaFoldDB" id="X6NNR0"/>
<proteinExistence type="predicted"/>
<dbReference type="Pfam" id="PF09754">
    <property type="entry name" value="PAC2"/>
    <property type="match status" value="1"/>
</dbReference>
<evidence type="ECO:0000313" key="1">
    <source>
        <dbReference type="EMBL" id="ETO27885.1"/>
    </source>
</evidence>
<protein>
    <submittedName>
        <fullName evidence="1">Uncharacterized protein</fullName>
    </submittedName>
</protein>
<organism evidence="1 2">
    <name type="scientific">Reticulomyxa filosa</name>
    <dbReference type="NCBI Taxonomy" id="46433"/>
    <lineage>
        <taxon>Eukaryota</taxon>
        <taxon>Sar</taxon>
        <taxon>Rhizaria</taxon>
        <taxon>Retaria</taxon>
        <taxon>Foraminifera</taxon>
        <taxon>Monothalamids</taxon>
        <taxon>Reticulomyxidae</taxon>
        <taxon>Reticulomyxa</taxon>
    </lineage>
</organism>
<evidence type="ECO:0000313" key="2">
    <source>
        <dbReference type="Proteomes" id="UP000023152"/>
    </source>
</evidence>
<dbReference type="Gene3D" id="3.40.50.10900">
    <property type="entry name" value="PAC-like subunit"/>
    <property type="match status" value="1"/>
</dbReference>
<dbReference type="EMBL" id="ASPP01006981">
    <property type="protein sequence ID" value="ETO27885.1"/>
    <property type="molecule type" value="Genomic_DNA"/>
</dbReference>
<comment type="caution">
    <text evidence="1">The sequence shown here is derived from an EMBL/GenBank/DDBJ whole genome shotgun (WGS) entry which is preliminary data.</text>
</comment>
<dbReference type="PANTHER" id="PTHR35610">
    <property type="entry name" value="3-ISOPROPYLMALATE DEHYDRATASE-RELATED"/>
    <property type="match status" value="1"/>
</dbReference>
<keyword evidence="2" id="KW-1185">Reference proteome</keyword>
<sequence length="149" mass="16311">MIELGRGEETTTDQIADDQKDPYAVARYITCDLEMAKKLKELGHKPVKTGQIIGLTGAILSFSYTASSDDPPVTVLLAPDPVKIPDQRGALLAVRLLREIFALDLDTSTLETEAKRLADKIKATIADIKEQISSQVQRASRPAPSNMYL</sequence>
<dbReference type="InterPro" id="IPR038389">
    <property type="entry name" value="PSMG2_sf"/>
</dbReference>
<dbReference type="Proteomes" id="UP000023152">
    <property type="component" value="Unassembled WGS sequence"/>
</dbReference>
<gene>
    <name evidence="1" type="ORF">RFI_09247</name>
</gene>
<dbReference type="SUPFAM" id="SSF159659">
    <property type="entry name" value="Cgl1923-like"/>
    <property type="match status" value="1"/>
</dbReference>
<name>X6NNR0_RETFI</name>
<reference evidence="1 2" key="1">
    <citation type="journal article" date="2013" name="Curr. Biol.">
        <title>The Genome of the Foraminiferan Reticulomyxa filosa.</title>
        <authorList>
            <person name="Glockner G."/>
            <person name="Hulsmann N."/>
            <person name="Schleicher M."/>
            <person name="Noegel A.A."/>
            <person name="Eichinger L."/>
            <person name="Gallinger C."/>
            <person name="Pawlowski J."/>
            <person name="Sierra R."/>
            <person name="Euteneuer U."/>
            <person name="Pillet L."/>
            <person name="Moustafa A."/>
            <person name="Platzer M."/>
            <person name="Groth M."/>
            <person name="Szafranski K."/>
            <person name="Schliwa M."/>
        </authorList>
    </citation>
    <scope>NUCLEOTIDE SEQUENCE [LARGE SCALE GENOMIC DNA]</scope>
</reference>
<accession>X6NNR0</accession>